<sequence>MSNKYINKCVGIACLTLVLSGCGVPALVEKTANSSVPESFVGSQDTTNTAQMKWKEFFTDPYLVSLIDTALNNNQEVNIMLQEIEISRNEVSAKTGEYLPSVSLGAGLGVDKVGRYTRNGAVEHNLEVDEGEEFPEPLGDYMVGAFANWEVDIWRKLRTSKKSALTRYLASVEGRNFMVTNLIAEIANSYYELLALDTQLDIVNQNIQIQSNALEIVKYQKQAAKVTELAVKRFEAEVFNTRSLQFDIKQRIVETENKINFLIGRFPQSVLRSTADFNELVPATIQAGVPAQLLQNRPDVRQAELELEAAKLDIQVARANFYPSLGITGGIGLNAISPKHLISFPESMIFGLAGDLMAPLVNKKAIKAEYQNANAKQIQAIYEYERTILNAYIEVANQLSNISNLQQSYDLKEQQVNALTESISISNNLFRSARADYMEVLLTQRDALESRFELVETKVRQMNAVVHVYQALGGGWN</sequence>
<keyword evidence="2" id="KW-0449">Lipoprotein</keyword>
<organism evidence="3 4">
    <name type="scientific">Roseivirga spongicola</name>
    <dbReference type="NCBI Taxonomy" id="333140"/>
    <lineage>
        <taxon>Bacteria</taxon>
        <taxon>Pseudomonadati</taxon>
        <taxon>Bacteroidota</taxon>
        <taxon>Cytophagia</taxon>
        <taxon>Cytophagales</taxon>
        <taxon>Roseivirgaceae</taxon>
        <taxon>Roseivirga</taxon>
    </lineage>
</organism>
<dbReference type="Gene3D" id="1.20.1600.10">
    <property type="entry name" value="Outer membrane efflux proteins (OEP)"/>
    <property type="match status" value="1"/>
</dbReference>
<dbReference type="NCBIfam" id="TIGR01845">
    <property type="entry name" value="outer_NodT"/>
    <property type="match status" value="1"/>
</dbReference>
<evidence type="ECO:0000256" key="1">
    <source>
        <dbReference type="ARBA" id="ARBA00007613"/>
    </source>
</evidence>
<reference evidence="3 4" key="1">
    <citation type="submission" date="2016-01" db="EMBL/GenBank/DDBJ databases">
        <title>Genome sequencing of Roseivirga spongicola UST030701-084.</title>
        <authorList>
            <person name="Selvaratnam C."/>
            <person name="Thevarajoo S."/>
            <person name="Goh K.M."/>
            <person name="Ee R."/>
            <person name="Chan K.-G."/>
            <person name="Chong C.S."/>
        </authorList>
    </citation>
    <scope>NUCLEOTIDE SEQUENCE [LARGE SCALE GENOMIC DNA]</scope>
    <source>
        <strain evidence="3 4">UST030701-084</strain>
    </source>
</reference>
<dbReference type="Gene3D" id="2.20.200.10">
    <property type="entry name" value="Outer membrane efflux proteins (OEP)"/>
    <property type="match status" value="1"/>
</dbReference>
<dbReference type="PANTHER" id="PTHR30203">
    <property type="entry name" value="OUTER MEMBRANE CATION EFFLUX PROTEIN"/>
    <property type="match status" value="1"/>
</dbReference>
<accession>A0A150XBF3</accession>
<name>A0A150XBF3_9BACT</name>
<dbReference type="GO" id="GO:0005886">
    <property type="term" value="C:plasma membrane"/>
    <property type="evidence" value="ECO:0007669"/>
    <property type="project" value="UniProtKB-SubCell"/>
</dbReference>
<feature type="chain" id="PRO_5007358663" evidence="2">
    <location>
        <begin position="27"/>
        <end position="477"/>
    </location>
</feature>
<gene>
    <name evidence="3" type="ORF">AWW68_09240</name>
</gene>
<evidence type="ECO:0000313" key="4">
    <source>
        <dbReference type="Proteomes" id="UP000075606"/>
    </source>
</evidence>
<evidence type="ECO:0000256" key="2">
    <source>
        <dbReference type="RuleBase" id="RU362097"/>
    </source>
</evidence>
<comment type="subcellular location">
    <subcellularLocation>
        <location evidence="2">Cell membrane</location>
        <topology evidence="2">Lipid-anchor</topology>
    </subcellularLocation>
</comment>
<dbReference type="OrthoDB" id="9770517at2"/>
<proteinExistence type="inferred from homology"/>
<keyword evidence="2" id="KW-1134">Transmembrane beta strand</keyword>
<protein>
    <submittedName>
        <fullName evidence="3">RND transporter</fullName>
    </submittedName>
</protein>
<comment type="caution">
    <text evidence="3">The sequence shown here is derived from an EMBL/GenBank/DDBJ whole genome shotgun (WGS) entry which is preliminary data.</text>
</comment>
<dbReference type="Pfam" id="PF02321">
    <property type="entry name" value="OEP"/>
    <property type="match status" value="2"/>
</dbReference>
<keyword evidence="2" id="KW-0812">Transmembrane</keyword>
<dbReference type="InterPro" id="IPR003423">
    <property type="entry name" value="OMP_efflux"/>
</dbReference>
<dbReference type="AlphaFoldDB" id="A0A150XBF3"/>
<keyword evidence="4" id="KW-1185">Reference proteome</keyword>
<keyword evidence="2" id="KW-0732">Signal</keyword>
<feature type="signal peptide" evidence="2">
    <location>
        <begin position="1"/>
        <end position="26"/>
    </location>
</feature>
<evidence type="ECO:0000313" key="3">
    <source>
        <dbReference type="EMBL" id="KYG76002.1"/>
    </source>
</evidence>
<dbReference type="PANTHER" id="PTHR30203:SF30">
    <property type="entry name" value="OUTER MEMBRANE PROTEIN-RELATED"/>
    <property type="match status" value="1"/>
</dbReference>
<dbReference type="SUPFAM" id="SSF56954">
    <property type="entry name" value="Outer membrane efflux proteins (OEP)"/>
    <property type="match status" value="1"/>
</dbReference>
<keyword evidence="2" id="KW-0472">Membrane</keyword>
<dbReference type="STRING" id="333140.AWW68_09240"/>
<dbReference type="InterPro" id="IPR010131">
    <property type="entry name" value="MdtP/NodT-like"/>
</dbReference>
<dbReference type="PROSITE" id="PS51257">
    <property type="entry name" value="PROKAR_LIPOPROTEIN"/>
    <property type="match status" value="1"/>
</dbReference>
<comment type="similarity">
    <text evidence="1 2">Belongs to the outer membrane factor (OMF) (TC 1.B.17) family.</text>
</comment>
<dbReference type="EMBL" id="LRPC01000012">
    <property type="protein sequence ID" value="KYG76002.1"/>
    <property type="molecule type" value="Genomic_DNA"/>
</dbReference>
<dbReference type="GO" id="GO:0015562">
    <property type="term" value="F:efflux transmembrane transporter activity"/>
    <property type="evidence" value="ECO:0007669"/>
    <property type="project" value="InterPro"/>
</dbReference>
<keyword evidence="2" id="KW-0564">Palmitate</keyword>
<dbReference type="RefSeq" id="WP_068220298.1">
    <property type="nucleotide sequence ID" value="NZ_LRPC01000012.1"/>
</dbReference>
<dbReference type="Proteomes" id="UP000075606">
    <property type="component" value="Unassembled WGS sequence"/>
</dbReference>